<accession>A0AAV9EL45</accession>
<organism evidence="1 2">
    <name type="scientific">Acorus calamus</name>
    <name type="common">Sweet flag</name>
    <dbReference type="NCBI Taxonomy" id="4465"/>
    <lineage>
        <taxon>Eukaryota</taxon>
        <taxon>Viridiplantae</taxon>
        <taxon>Streptophyta</taxon>
        <taxon>Embryophyta</taxon>
        <taxon>Tracheophyta</taxon>
        <taxon>Spermatophyta</taxon>
        <taxon>Magnoliopsida</taxon>
        <taxon>Liliopsida</taxon>
        <taxon>Acoraceae</taxon>
        <taxon>Acorus</taxon>
    </lineage>
</organism>
<evidence type="ECO:0000313" key="1">
    <source>
        <dbReference type="EMBL" id="KAK1313674.1"/>
    </source>
</evidence>
<dbReference type="AlphaFoldDB" id="A0AAV9EL45"/>
<name>A0AAV9EL45_ACOCL</name>
<gene>
    <name evidence="1" type="ORF">QJS10_CPA06g01404</name>
</gene>
<reference evidence="1" key="1">
    <citation type="journal article" date="2023" name="Nat. Commun.">
        <title>Diploid and tetraploid genomes of Acorus and the evolution of monocots.</title>
        <authorList>
            <person name="Ma L."/>
            <person name="Liu K.W."/>
            <person name="Li Z."/>
            <person name="Hsiao Y.Y."/>
            <person name="Qi Y."/>
            <person name="Fu T."/>
            <person name="Tang G.D."/>
            <person name="Zhang D."/>
            <person name="Sun W.H."/>
            <person name="Liu D.K."/>
            <person name="Li Y."/>
            <person name="Chen G.Z."/>
            <person name="Liu X.D."/>
            <person name="Liao X.Y."/>
            <person name="Jiang Y.T."/>
            <person name="Yu X."/>
            <person name="Hao Y."/>
            <person name="Huang J."/>
            <person name="Zhao X.W."/>
            <person name="Ke S."/>
            <person name="Chen Y.Y."/>
            <person name="Wu W.L."/>
            <person name="Hsu J.L."/>
            <person name="Lin Y.F."/>
            <person name="Huang M.D."/>
            <person name="Li C.Y."/>
            <person name="Huang L."/>
            <person name="Wang Z.W."/>
            <person name="Zhao X."/>
            <person name="Zhong W.Y."/>
            <person name="Peng D.H."/>
            <person name="Ahmad S."/>
            <person name="Lan S."/>
            <person name="Zhang J.S."/>
            <person name="Tsai W.C."/>
            <person name="Van de Peer Y."/>
            <person name="Liu Z.J."/>
        </authorList>
    </citation>
    <scope>NUCLEOTIDE SEQUENCE</scope>
    <source>
        <strain evidence="1">CP</strain>
    </source>
</reference>
<evidence type="ECO:0000313" key="2">
    <source>
        <dbReference type="Proteomes" id="UP001180020"/>
    </source>
</evidence>
<sequence length="152" mass="16444">MISLWLSHFAPQSSFIHQILSMSDPEIDLVPVEAELILDSLLPGHSSSNDDNDVPVTAVFEGISDILSSLLSMVSEDLATRMNGGLNVSYRVGGLQIKANNEARQVMDCVLYTNGVGYGPWEFKLGGTGNRREAFMGEAFQMGGYEGLNTGN</sequence>
<dbReference type="Proteomes" id="UP001180020">
    <property type="component" value="Unassembled WGS sequence"/>
</dbReference>
<reference evidence="1" key="2">
    <citation type="submission" date="2023-06" db="EMBL/GenBank/DDBJ databases">
        <authorList>
            <person name="Ma L."/>
            <person name="Liu K.-W."/>
            <person name="Li Z."/>
            <person name="Hsiao Y.-Y."/>
            <person name="Qi Y."/>
            <person name="Fu T."/>
            <person name="Tang G."/>
            <person name="Zhang D."/>
            <person name="Sun W.-H."/>
            <person name="Liu D.-K."/>
            <person name="Li Y."/>
            <person name="Chen G.-Z."/>
            <person name="Liu X.-D."/>
            <person name="Liao X.-Y."/>
            <person name="Jiang Y.-T."/>
            <person name="Yu X."/>
            <person name="Hao Y."/>
            <person name="Huang J."/>
            <person name="Zhao X.-W."/>
            <person name="Ke S."/>
            <person name="Chen Y.-Y."/>
            <person name="Wu W.-L."/>
            <person name="Hsu J.-L."/>
            <person name="Lin Y.-F."/>
            <person name="Huang M.-D."/>
            <person name="Li C.-Y."/>
            <person name="Huang L."/>
            <person name="Wang Z.-W."/>
            <person name="Zhao X."/>
            <person name="Zhong W.-Y."/>
            <person name="Peng D.-H."/>
            <person name="Ahmad S."/>
            <person name="Lan S."/>
            <person name="Zhang J.-S."/>
            <person name="Tsai W.-C."/>
            <person name="Van De Peer Y."/>
            <person name="Liu Z.-J."/>
        </authorList>
    </citation>
    <scope>NUCLEOTIDE SEQUENCE</scope>
    <source>
        <strain evidence="1">CP</strain>
        <tissue evidence="1">Leaves</tissue>
    </source>
</reference>
<dbReference type="EMBL" id="JAUJYO010000006">
    <property type="protein sequence ID" value="KAK1313674.1"/>
    <property type="molecule type" value="Genomic_DNA"/>
</dbReference>
<keyword evidence="2" id="KW-1185">Reference proteome</keyword>
<comment type="caution">
    <text evidence="1">The sequence shown here is derived from an EMBL/GenBank/DDBJ whole genome shotgun (WGS) entry which is preliminary data.</text>
</comment>
<protein>
    <submittedName>
        <fullName evidence="1">Uncharacterized protein</fullName>
    </submittedName>
</protein>
<proteinExistence type="predicted"/>